<feature type="chain" id="PRO_5046938426" evidence="1">
    <location>
        <begin position="27"/>
        <end position="699"/>
    </location>
</feature>
<name>A0ABS8G7U5_9ALTE</name>
<dbReference type="PROSITE" id="PS50853">
    <property type="entry name" value="FN3"/>
    <property type="match status" value="1"/>
</dbReference>
<accession>A0ABS8G7U5</accession>
<dbReference type="Gene3D" id="3.40.390.10">
    <property type="entry name" value="Collagenase (Catalytic Domain)"/>
    <property type="match status" value="1"/>
</dbReference>
<dbReference type="Proteomes" id="UP001520878">
    <property type="component" value="Unassembled WGS sequence"/>
</dbReference>
<dbReference type="InterPro" id="IPR003961">
    <property type="entry name" value="FN3_dom"/>
</dbReference>
<evidence type="ECO:0000313" key="4">
    <source>
        <dbReference type="Proteomes" id="UP001520878"/>
    </source>
</evidence>
<keyword evidence="1" id="KW-0732">Signal</keyword>
<dbReference type="InterPro" id="IPR013783">
    <property type="entry name" value="Ig-like_fold"/>
</dbReference>
<reference evidence="3 4" key="1">
    <citation type="submission" date="2021-10" db="EMBL/GenBank/DDBJ databases">
        <title>Draft genome of Aestuariibacter halophilus JC2043.</title>
        <authorList>
            <person name="Emsley S.A."/>
            <person name="Pfannmuller K.M."/>
            <person name="Ushijima B."/>
            <person name="Saw J.H."/>
            <person name="Videau P."/>
        </authorList>
    </citation>
    <scope>NUCLEOTIDE SEQUENCE [LARGE SCALE GENOMIC DNA]</scope>
    <source>
        <strain evidence="3 4">JC2043</strain>
    </source>
</reference>
<protein>
    <submittedName>
        <fullName evidence="3">Fibronectin type III domain-containing protein</fullName>
    </submittedName>
</protein>
<organism evidence="3 4">
    <name type="scientific">Fluctibacter halophilus</name>
    <dbReference type="NCBI Taxonomy" id="226011"/>
    <lineage>
        <taxon>Bacteria</taxon>
        <taxon>Pseudomonadati</taxon>
        <taxon>Pseudomonadota</taxon>
        <taxon>Gammaproteobacteria</taxon>
        <taxon>Alteromonadales</taxon>
        <taxon>Alteromonadaceae</taxon>
        <taxon>Fluctibacter</taxon>
    </lineage>
</organism>
<keyword evidence="4" id="KW-1185">Reference proteome</keyword>
<dbReference type="Gene3D" id="2.60.40.10">
    <property type="entry name" value="Immunoglobulins"/>
    <property type="match status" value="2"/>
</dbReference>
<proteinExistence type="predicted"/>
<dbReference type="SUPFAM" id="SSF55486">
    <property type="entry name" value="Metalloproteases ('zincins'), catalytic domain"/>
    <property type="match status" value="1"/>
</dbReference>
<dbReference type="SMART" id="SM00060">
    <property type="entry name" value="FN3"/>
    <property type="match status" value="2"/>
</dbReference>
<evidence type="ECO:0000259" key="2">
    <source>
        <dbReference type="PROSITE" id="PS50853"/>
    </source>
</evidence>
<dbReference type="InterPro" id="IPR036116">
    <property type="entry name" value="FN3_sf"/>
</dbReference>
<sequence>MKSFKHARLALLVGCMGVSASNLVFANQGNGAPASLPPQALENMPEGRLKQNLSKLPPRIQEHVLSKLSSLGIPAIDLLLMDVDDSGELFYIEEGLVEPIDASADTAEATLPPVDVFRLHSNPGSSNTIFLDFNGGLISQRAWGGGASYDAEPYDLDGNPFDFNATERARIHEIWTRIADDFAAFDVNVTTEAPSSFGPNTGWLLFTKDTDANGNAMPSQGAGGVAYVGVWGRSNYTYYQPALVYYNRLGSGASTYMAEAGSHEMGHNFGLSHDGTSTVSYFRGLGADNEPSSWAPIMGVGYAKNVTQWSRGEYPDANQLQDDIAIITGKLGDSADSEGTSATPVALVLDANGQFSASNRELDPGNTLTDNKGTVQISDSDWFQFSAGSGPAEFRATPAWDAFTRSTRRGANLDIGLRLYDASGALIAEATDDYETNVVLSTTLAQGLYVLEVFGSEGIYASDYGSQGHYYLNGQVTVGVADTTPPDPNPMSFAQLPVATGPYDITMTAVTAVDDQGGTVSYHFSCSADGQGCVDSSWQSSATYTASNLQPQTEYCYAVSARDISGNVTVASAAACATTDAAPPPVTPPAAPQNLQVVDGQDGTASLSWTDASDNETGFEVEREKQHKNGRWQSLQVVAVLDAETQSYVDLSGEGSFRYRVRAVNTSGGSAWTPWQQVTVTAADGGGNDKPCRGKKCAG</sequence>
<dbReference type="Pfam" id="PF13582">
    <property type="entry name" value="Reprolysin_3"/>
    <property type="match status" value="1"/>
</dbReference>
<evidence type="ECO:0000256" key="1">
    <source>
        <dbReference type="SAM" id="SignalP"/>
    </source>
</evidence>
<dbReference type="CDD" id="cd00063">
    <property type="entry name" value="FN3"/>
    <property type="match status" value="1"/>
</dbReference>
<evidence type="ECO:0000313" key="3">
    <source>
        <dbReference type="EMBL" id="MCC2616161.1"/>
    </source>
</evidence>
<comment type="caution">
    <text evidence="3">The sequence shown here is derived from an EMBL/GenBank/DDBJ whole genome shotgun (WGS) entry which is preliminary data.</text>
</comment>
<dbReference type="Pfam" id="PF00041">
    <property type="entry name" value="fn3"/>
    <property type="match status" value="1"/>
</dbReference>
<dbReference type="RefSeq" id="WP_229158891.1">
    <property type="nucleotide sequence ID" value="NZ_JAJEWP010000001.1"/>
</dbReference>
<dbReference type="Gene3D" id="2.60.120.380">
    <property type="match status" value="1"/>
</dbReference>
<gene>
    <name evidence="3" type="ORF">LJ739_07910</name>
</gene>
<feature type="domain" description="Fibronectin type-III" evidence="2">
    <location>
        <begin position="591"/>
        <end position="684"/>
    </location>
</feature>
<dbReference type="EMBL" id="JAJEWP010000001">
    <property type="protein sequence ID" value="MCC2616161.1"/>
    <property type="molecule type" value="Genomic_DNA"/>
</dbReference>
<feature type="signal peptide" evidence="1">
    <location>
        <begin position="1"/>
        <end position="26"/>
    </location>
</feature>
<dbReference type="SUPFAM" id="SSF49265">
    <property type="entry name" value="Fibronectin type III"/>
    <property type="match status" value="1"/>
</dbReference>
<dbReference type="InterPro" id="IPR024079">
    <property type="entry name" value="MetalloPept_cat_dom_sf"/>
</dbReference>